<evidence type="ECO:0000256" key="4">
    <source>
        <dbReference type="ARBA" id="ARBA00023015"/>
    </source>
</evidence>
<dbReference type="Proteomes" id="UP000612746">
    <property type="component" value="Unassembled WGS sequence"/>
</dbReference>
<evidence type="ECO:0000313" key="9">
    <source>
        <dbReference type="Proteomes" id="UP000612746"/>
    </source>
</evidence>
<evidence type="ECO:0000256" key="5">
    <source>
        <dbReference type="ARBA" id="ARBA00023163"/>
    </source>
</evidence>
<dbReference type="OrthoDB" id="7318948at2759"/>
<evidence type="ECO:0000256" key="1">
    <source>
        <dbReference type="ARBA" id="ARBA00008075"/>
    </source>
</evidence>
<protein>
    <recommendedName>
        <fullName evidence="10">WD40 repeat-like protein</fullName>
    </recommendedName>
</protein>
<dbReference type="Pfam" id="PF00400">
    <property type="entry name" value="WD40"/>
    <property type="match status" value="1"/>
</dbReference>
<dbReference type="InterPro" id="IPR001680">
    <property type="entry name" value="WD40_rpt"/>
</dbReference>
<name>A0A8H7QC92_9FUNG</name>
<feature type="repeat" description="WD" evidence="6">
    <location>
        <begin position="188"/>
        <end position="230"/>
    </location>
</feature>
<feature type="compositionally biased region" description="Polar residues" evidence="7">
    <location>
        <begin position="11"/>
        <end position="31"/>
    </location>
</feature>
<dbReference type="PANTHER" id="PTHR10253">
    <property type="entry name" value="POLYCOMB PROTEIN"/>
    <property type="match status" value="1"/>
</dbReference>
<keyword evidence="3" id="KW-0677">Repeat</keyword>
<dbReference type="Gene3D" id="2.130.10.10">
    <property type="entry name" value="YVTN repeat-like/Quinoprotein amine dehydrogenase"/>
    <property type="match status" value="1"/>
</dbReference>
<evidence type="ECO:0008006" key="10">
    <source>
        <dbReference type="Google" id="ProtNLM"/>
    </source>
</evidence>
<proteinExistence type="inferred from homology"/>
<evidence type="ECO:0000256" key="7">
    <source>
        <dbReference type="SAM" id="MobiDB-lite"/>
    </source>
</evidence>
<dbReference type="PROSITE" id="PS50294">
    <property type="entry name" value="WD_REPEATS_REGION"/>
    <property type="match status" value="1"/>
</dbReference>
<dbReference type="PROSITE" id="PS50082">
    <property type="entry name" value="WD_REPEATS_2"/>
    <property type="match status" value="1"/>
</dbReference>
<gene>
    <name evidence="8" type="ORF">INT44_004185</name>
</gene>
<evidence type="ECO:0000256" key="2">
    <source>
        <dbReference type="ARBA" id="ARBA00022574"/>
    </source>
</evidence>
<dbReference type="EMBL" id="JAEPRA010000001">
    <property type="protein sequence ID" value="KAG2189043.1"/>
    <property type="molecule type" value="Genomic_DNA"/>
</dbReference>
<keyword evidence="5" id="KW-0804">Transcription</keyword>
<comment type="similarity">
    <text evidence="1">Belongs to the WD repeat ESC family.</text>
</comment>
<dbReference type="SMART" id="SM00320">
    <property type="entry name" value="WD40"/>
    <property type="match status" value="5"/>
</dbReference>
<feature type="compositionally biased region" description="Basic and acidic residues" evidence="7">
    <location>
        <begin position="32"/>
        <end position="46"/>
    </location>
</feature>
<evidence type="ECO:0000313" key="8">
    <source>
        <dbReference type="EMBL" id="KAG2189043.1"/>
    </source>
</evidence>
<dbReference type="PROSITE" id="PS00678">
    <property type="entry name" value="WD_REPEATS_1"/>
    <property type="match status" value="1"/>
</dbReference>
<dbReference type="AlphaFoldDB" id="A0A8H7QC92"/>
<organism evidence="8 9">
    <name type="scientific">Umbelopsis vinacea</name>
    <dbReference type="NCBI Taxonomy" id="44442"/>
    <lineage>
        <taxon>Eukaryota</taxon>
        <taxon>Fungi</taxon>
        <taxon>Fungi incertae sedis</taxon>
        <taxon>Mucoromycota</taxon>
        <taxon>Mucoromycotina</taxon>
        <taxon>Umbelopsidomycetes</taxon>
        <taxon>Umbelopsidales</taxon>
        <taxon>Umbelopsidaceae</taxon>
        <taxon>Umbelopsis</taxon>
    </lineage>
</organism>
<keyword evidence="9" id="KW-1185">Reference proteome</keyword>
<evidence type="ECO:0000256" key="6">
    <source>
        <dbReference type="PROSITE-ProRule" id="PRU00221"/>
    </source>
</evidence>
<sequence length="421" mass="47621">MPANLKRRPSDTSASNMDDGSDFSQPSTPKQVKTEHETEELSKEERQERVFANLRLRRIVKENHGSDINQLSFFFNNKNFSAPYGIELSKTFDKRGSVQRDQSDTSNILVTVGGPQINVYDNEHCGDHLDIMSHFNLAVESEEGSPPNKQLHSACWLHRPEDALIATAGADSKIHILSLANSEERAILSGHSKTITDLQSHPQNDRHILSTSKDGTVRLWDVEEEKCLAIYDVEATVSVFHPSGATFITAGARGEFREWDVVNLEEDGMDSGEPTQIDKKQSRLLKKMHNDSQIDCIKYVNGNLLSKSINGRMEYWDPVSEKSIRSFRVKTGENFSRFDVSLNESFFCVGSSSGAIYVFNLHTGKQIAELQHRRSTKAVRCCVFTRDCRSVICAGEDAFIWRYDYIDDETLREWANGQKTD</sequence>
<dbReference type="InterPro" id="IPR019775">
    <property type="entry name" value="WD40_repeat_CS"/>
</dbReference>
<dbReference type="InterPro" id="IPR036322">
    <property type="entry name" value="WD40_repeat_dom_sf"/>
</dbReference>
<dbReference type="SUPFAM" id="SSF50978">
    <property type="entry name" value="WD40 repeat-like"/>
    <property type="match status" value="1"/>
</dbReference>
<dbReference type="InterPro" id="IPR015943">
    <property type="entry name" value="WD40/YVTN_repeat-like_dom_sf"/>
</dbReference>
<keyword evidence="4" id="KW-0805">Transcription regulation</keyword>
<accession>A0A8H7QC92</accession>
<comment type="caution">
    <text evidence="8">The sequence shown here is derived from an EMBL/GenBank/DDBJ whole genome shotgun (WGS) entry which is preliminary data.</text>
</comment>
<keyword evidence="2 6" id="KW-0853">WD repeat</keyword>
<evidence type="ECO:0000256" key="3">
    <source>
        <dbReference type="ARBA" id="ARBA00022737"/>
    </source>
</evidence>
<reference evidence="8" key="1">
    <citation type="submission" date="2020-12" db="EMBL/GenBank/DDBJ databases">
        <title>Metabolic potential, ecology and presence of endohyphal bacteria is reflected in genomic diversity of Mucoromycotina.</title>
        <authorList>
            <person name="Muszewska A."/>
            <person name="Okrasinska A."/>
            <person name="Steczkiewicz K."/>
            <person name="Drgas O."/>
            <person name="Orlowska M."/>
            <person name="Perlinska-Lenart U."/>
            <person name="Aleksandrzak-Piekarczyk T."/>
            <person name="Szatraj K."/>
            <person name="Zielenkiewicz U."/>
            <person name="Pilsyk S."/>
            <person name="Malc E."/>
            <person name="Mieczkowski P."/>
            <person name="Kruszewska J.S."/>
            <person name="Biernat P."/>
            <person name="Pawlowska J."/>
        </authorList>
    </citation>
    <scope>NUCLEOTIDE SEQUENCE</scope>
    <source>
        <strain evidence="8">WA0000051536</strain>
    </source>
</reference>
<dbReference type="InterPro" id="IPR051243">
    <property type="entry name" value="PcG_WD-repeat"/>
</dbReference>
<feature type="region of interest" description="Disordered" evidence="7">
    <location>
        <begin position="1"/>
        <end position="46"/>
    </location>
</feature>